<name>A0A521BR23_9BACL</name>
<accession>A0A521BR23</accession>
<dbReference type="EMBL" id="FXTI01000002">
    <property type="protein sequence ID" value="SMO49612.1"/>
    <property type="molecule type" value="Genomic_DNA"/>
</dbReference>
<feature type="transmembrane region" description="Helical" evidence="1">
    <location>
        <begin position="41"/>
        <end position="62"/>
    </location>
</feature>
<dbReference type="RefSeq" id="WP_185956035.1">
    <property type="nucleotide sequence ID" value="NZ_FXTI01000002.1"/>
</dbReference>
<evidence type="ECO:0000313" key="2">
    <source>
        <dbReference type="EMBL" id="SMO49612.1"/>
    </source>
</evidence>
<reference evidence="2 3" key="1">
    <citation type="submission" date="2017-05" db="EMBL/GenBank/DDBJ databases">
        <authorList>
            <person name="Varghese N."/>
            <person name="Submissions S."/>
        </authorList>
    </citation>
    <scope>NUCLEOTIDE SEQUENCE [LARGE SCALE GENOMIC DNA]</scope>
    <source>
        <strain evidence="2 3">DSM 45474</strain>
    </source>
</reference>
<proteinExistence type="predicted"/>
<keyword evidence="1" id="KW-1133">Transmembrane helix</keyword>
<keyword evidence="3" id="KW-1185">Reference proteome</keyword>
<dbReference type="AlphaFoldDB" id="A0A521BR23"/>
<dbReference type="Proteomes" id="UP000315636">
    <property type="component" value="Unassembled WGS sequence"/>
</dbReference>
<keyword evidence="1" id="KW-0812">Transmembrane</keyword>
<protein>
    <submittedName>
        <fullName evidence="2">Uncharacterized protein</fullName>
    </submittedName>
</protein>
<evidence type="ECO:0000313" key="3">
    <source>
        <dbReference type="Proteomes" id="UP000315636"/>
    </source>
</evidence>
<gene>
    <name evidence="2" type="ORF">SAMN06264849_102326</name>
</gene>
<evidence type="ECO:0000256" key="1">
    <source>
        <dbReference type="SAM" id="Phobius"/>
    </source>
</evidence>
<organism evidence="2 3">
    <name type="scientific">Melghirimyces algeriensis</name>
    <dbReference type="NCBI Taxonomy" id="910412"/>
    <lineage>
        <taxon>Bacteria</taxon>
        <taxon>Bacillati</taxon>
        <taxon>Bacillota</taxon>
        <taxon>Bacilli</taxon>
        <taxon>Bacillales</taxon>
        <taxon>Thermoactinomycetaceae</taxon>
        <taxon>Melghirimyces</taxon>
    </lineage>
</organism>
<sequence length="73" mass="8604">MVSDTMIWTFERDIWRVRNPRATMAFYGAVPNLMELMTGQYLVKMMVAVIDTSVVYGLVWIIHKQWSIDHLIN</sequence>
<keyword evidence="1" id="KW-0472">Membrane</keyword>